<feature type="compositionally biased region" description="Polar residues" evidence="1">
    <location>
        <begin position="692"/>
        <end position="728"/>
    </location>
</feature>
<evidence type="ECO:0000313" key="3">
    <source>
        <dbReference type="Proteomes" id="UP001180845"/>
    </source>
</evidence>
<gene>
    <name evidence="2" type="ORF">JOF55_002700</name>
</gene>
<comment type="caution">
    <text evidence="2">The sequence shown here is derived from an EMBL/GenBank/DDBJ whole genome shotgun (WGS) entry which is preliminary data.</text>
</comment>
<feature type="compositionally biased region" description="Low complexity" evidence="1">
    <location>
        <begin position="559"/>
        <end position="570"/>
    </location>
</feature>
<dbReference type="Pfam" id="PF06013">
    <property type="entry name" value="WXG100"/>
    <property type="match status" value="1"/>
</dbReference>
<evidence type="ECO:0000256" key="1">
    <source>
        <dbReference type="SAM" id="MobiDB-lite"/>
    </source>
</evidence>
<proteinExistence type="predicted"/>
<feature type="compositionally biased region" description="Gly residues" evidence="1">
    <location>
        <begin position="814"/>
        <end position="829"/>
    </location>
</feature>
<dbReference type="Gene3D" id="1.10.287.1060">
    <property type="entry name" value="ESAT-6-like"/>
    <property type="match status" value="1"/>
</dbReference>
<sequence length="888" mass="91429">MSTEAPGTDVNSSVEPEPEENSDFHLKKLSELEDVMKTDNWGRVFKRWREHPAAAKHYPGSEYPVYGTGFIETHDIPGIEGIDWGALNATADKIAQLGNHRSDWAGDVDSLQKRLDQAWQGTAADAAREQYLAMKKSINTYCDTASAFSRHLRSAAQVPRGMIGPGGLSDFKERSVFWKSYGQDDQSEDMLDDINGMEKMISDGYLASPSSLSEYGPFGRAVFSRTVDKAMRENHMISLEDARKTDNYYRIQVSWDDLKLPGSPGCRVDRGILWSGIAKGDGQGGTSAHDRIKWLDTFCHWYANDVDNLRKRVHEAYTLTEEAWNELGNQLGKLDVDSFGKLSMGDARASPSRKESQEKSSNKPGENTAPDQSGTGDAGSAAPTGGGVSGGNIGGATGGGSSGGIPGGGVPSGMAGGGSAAAPQSSQMPTPPEMPKPGDAAPSSEASSSPGNPPSFGPDQPLVPPQSPGEQVTVGEGDNRISVQEPDRSGNVELTVLGEDGQPRTYEIGFGTDSQPEVSQPEVSQPEVLQSESSRPDVPQQTMPGQAEPSGQFAVPGQSAASADAVSPSSPNGPVQVSAGQDGTARIEDGNRTITVERAPSGELSLSVDNGDGAPQSYTVDFGDQGGAQQQPSVPPQGQATTYSAFDGQGPLTVDAPASSPGMADSPAPSVQAGAPQTPATGFGQEFAANPVMSTSASAEASSNFATTPVDSSNFPASTTPQSAGFATSPSTGFTAMSGFGAEEGIRNSFGSASGNLFASADGFASTDSTVSSQWGQPVGNPQSQGGATAFASMGGDATGASSQGATGMASMGAVGGGEGSSGTSGSGSSGAMPMGMGGMGGAGQQGGGDEERSNDSPWRTQGDLFDDGIEAGAGFQYRAVLGEDEDK</sequence>
<feature type="compositionally biased region" description="Low complexity" evidence="1">
    <location>
        <begin position="440"/>
        <end position="450"/>
    </location>
</feature>
<protein>
    <submittedName>
        <fullName evidence="2">Uncharacterized protein YukE</fullName>
    </submittedName>
</protein>
<accession>A0AAE3ZGE5</accession>
<dbReference type="RefSeq" id="WP_310274109.1">
    <property type="nucleotide sequence ID" value="NZ_JAVDXW010000001.1"/>
</dbReference>
<feature type="compositionally biased region" description="Polar residues" evidence="1">
    <location>
        <begin position="572"/>
        <end position="581"/>
    </location>
</feature>
<feature type="compositionally biased region" description="Polar residues" evidence="1">
    <location>
        <begin position="362"/>
        <end position="375"/>
    </location>
</feature>
<organism evidence="2 3">
    <name type="scientific">Haloactinomyces albus</name>
    <dbReference type="NCBI Taxonomy" id="1352928"/>
    <lineage>
        <taxon>Bacteria</taxon>
        <taxon>Bacillati</taxon>
        <taxon>Actinomycetota</taxon>
        <taxon>Actinomycetes</taxon>
        <taxon>Actinopolysporales</taxon>
        <taxon>Actinopolysporaceae</taxon>
        <taxon>Haloactinomyces</taxon>
    </lineage>
</organism>
<dbReference type="InterPro" id="IPR036689">
    <property type="entry name" value="ESAT-6-like_sf"/>
</dbReference>
<dbReference type="SUPFAM" id="SSF140453">
    <property type="entry name" value="EsxAB dimer-like"/>
    <property type="match status" value="1"/>
</dbReference>
<evidence type="ECO:0000313" key="2">
    <source>
        <dbReference type="EMBL" id="MDR7302519.1"/>
    </source>
</evidence>
<dbReference type="EMBL" id="JAVDXW010000001">
    <property type="protein sequence ID" value="MDR7302519.1"/>
    <property type="molecule type" value="Genomic_DNA"/>
</dbReference>
<dbReference type="InterPro" id="IPR010310">
    <property type="entry name" value="T7SS_ESAT-6-like"/>
</dbReference>
<feature type="compositionally biased region" description="Gly residues" evidence="1">
    <location>
        <begin position="384"/>
        <end position="419"/>
    </location>
</feature>
<feature type="compositionally biased region" description="Pro residues" evidence="1">
    <location>
        <begin position="451"/>
        <end position="467"/>
    </location>
</feature>
<keyword evidence="3" id="KW-1185">Reference proteome</keyword>
<feature type="compositionally biased region" description="Gly residues" evidence="1">
    <location>
        <begin position="836"/>
        <end position="848"/>
    </location>
</feature>
<feature type="region of interest" description="Disordered" evidence="1">
    <location>
        <begin position="766"/>
        <end position="868"/>
    </location>
</feature>
<feature type="region of interest" description="Disordered" evidence="1">
    <location>
        <begin position="342"/>
        <end position="728"/>
    </location>
</feature>
<name>A0AAE3ZGE5_9ACTN</name>
<dbReference type="Proteomes" id="UP001180845">
    <property type="component" value="Unassembled WGS sequence"/>
</dbReference>
<reference evidence="2" key="1">
    <citation type="submission" date="2023-07" db="EMBL/GenBank/DDBJ databases">
        <title>Sequencing the genomes of 1000 actinobacteria strains.</title>
        <authorList>
            <person name="Klenk H.-P."/>
        </authorList>
    </citation>
    <scope>NUCLEOTIDE SEQUENCE</scope>
    <source>
        <strain evidence="2">DSM 45977</strain>
    </source>
</reference>
<feature type="region of interest" description="Disordered" evidence="1">
    <location>
        <begin position="1"/>
        <end position="24"/>
    </location>
</feature>
<dbReference type="AlphaFoldDB" id="A0AAE3ZGE5"/>
<feature type="compositionally biased region" description="Basic and acidic residues" evidence="1">
    <location>
        <begin position="352"/>
        <end position="361"/>
    </location>
</feature>
<feature type="compositionally biased region" description="Polar residues" evidence="1">
    <location>
        <begin position="766"/>
        <end position="787"/>
    </location>
</feature>
<feature type="compositionally biased region" description="Polar residues" evidence="1">
    <location>
        <begin position="627"/>
        <end position="644"/>
    </location>
</feature>
<feature type="compositionally biased region" description="Polar residues" evidence="1">
    <location>
        <begin position="512"/>
        <end position="544"/>
    </location>
</feature>